<evidence type="ECO:0000256" key="7">
    <source>
        <dbReference type="ARBA" id="ARBA00044229"/>
    </source>
</evidence>
<organism evidence="11 12">
    <name type="scientific">Theileria orientalis strain Shintoku</name>
    <dbReference type="NCBI Taxonomy" id="869250"/>
    <lineage>
        <taxon>Eukaryota</taxon>
        <taxon>Sar</taxon>
        <taxon>Alveolata</taxon>
        <taxon>Apicomplexa</taxon>
        <taxon>Aconoidasida</taxon>
        <taxon>Piroplasmida</taxon>
        <taxon>Theileriidae</taxon>
        <taxon>Theileria</taxon>
    </lineage>
</organism>
<feature type="domain" description="Nucleotidyl transferase" evidence="10">
    <location>
        <begin position="12"/>
        <end position="145"/>
    </location>
</feature>
<evidence type="ECO:0000313" key="12">
    <source>
        <dbReference type="Proteomes" id="UP000003786"/>
    </source>
</evidence>
<evidence type="ECO:0000256" key="2">
    <source>
        <dbReference type="ARBA" id="ARBA00007878"/>
    </source>
</evidence>
<evidence type="ECO:0000256" key="3">
    <source>
        <dbReference type="ARBA" id="ARBA00022490"/>
    </source>
</evidence>
<dbReference type="eggNOG" id="KOG1462">
    <property type="taxonomic scope" value="Eukaryota"/>
</dbReference>
<accession>J4DNK1</accession>
<evidence type="ECO:0000313" key="11">
    <source>
        <dbReference type="EMBL" id="BAM39099.1"/>
    </source>
</evidence>
<reference evidence="11 12" key="1">
    <citation type="journal article" date="2012" name="MBio">
        <title>Comparative genome analysis of three eukaryotic parasites with differing abilities to transform leukocytes reveals key mediators of Theileria-induced leukocyte transformation.</title>
        <authorList>
            <person name="Hayashida K."/>
            <person name="Hara Y."/>
            <person name="Abe T."/>
            <person name="Yamasaki C."/>
            <person name="Toyoda A."/>
            <person name="Kosuge T."/>
            <person name="Suzuki Y."/>
            <person name="Sato Y."/>
            <person name="Kawashima S."/>
            <person name="Katayama T."/>
            <person name="Wakaguri H."/>
            <person name="Inoue N."/>
            <person name="Homma K."/>
            <person name="Tada-Umezaki M."/>
            <person name="Yagi Y."/>
            <person name="Fujii Y."/>
            <person name="Habara T."/>
            <person name="Kanehisa M."/>
            <person name="Watanabe H."/>
            <person name="Ito K."/>
            <person name="Gojobori T."/>
            <person name="Sugawara H."/>
            <person name="Imanishi T."/>
            <person name="Weir W."/>
            <person name="Gardner M."/>
            <person name="Pain A."/>
            <person name="Shiels B."/>
            <person name="Hattori M."/>
            <person name="Nene V."/>
            <person name="Sugimoto C."/>
        </authorList>
    </citation>
    <scope>NUCLEOTIDE SEQUENCE [LARGE SCALE GENOMIC DNA]</scope>
    <source>
        <strain evidence="11 12">Shintoku</strain>
    </source>
</reference>
<dbReference type="InterPro" id="IPR029044">
    <property type="entry name" value="Nucleotide-diphossugar_trans"/>
</dbReference>
<comment type="subunit">
    <text evidence="9">Component of the translation initiation factor 2B (eIF2B) complex which is a heterodecamer of two sets of five different subunits: alpha, beta, gamma, delta and epsilon. Subunits alpha, beta and delta comprise a regulatory subcomplex and subunits epsilon and gamma comprise a catalytic subcomplex. Within the complex, the hexameric regulatory complex resides at the center, with the two heterodimeric catalytic subcomplexes bound on opposite sides.</text>
</comment>
<evidence type="ECO:0000259" key="10">
    <source>
        <dbReference type="Pfam" id="PF00483"/>
    </source>
</evidence>
<dbReference type="Gene3D" id="3.90.550.10">
    <property type="entry name" value="Spore Coat Polysaccharide Biosynthesis Protein SpsA, Chain A"/>
    <property type="match status" value="1"/>
</dbReference>
<proteinExistence type="inferred from homology"/>
<dbReference type="Proteomes" id="UP000003786">
    <property type="component" value="Chromosome 1"/>
</dbReference>
<dbReference type="InterPro" id="IPR005835">
    <property type="entry name" value="NTP_transferase_dom"/>
</dbReference>
<dbReference type="Pfam" id="PF00483">
    <property type="entry name" value="NTP_transferase"/>
    <property type="match status" value="1"/>
</dbReference>
<dbReference type="GO" id="GO:0002183">
    <property type="term" value="P:cytoplasmic translational initiation"/>
    <property type="evidence" value="ECO:0007669"/>
    <property type="project" value="TreeGrafter"/>
</dbReference>
<dbReference type="OrthoDB" id="285674at2759"/>
<evidence type="ECO:0000256" key="9">
    <source>
        <dbReference type="ARBA" id="ARBA00046432"/>
    </source>
</evidence>
<protein>
    <recommendedName>
        <fullName evidence="6">Translation initiation factor eIF2B subunit gamma</fullName>
    </recommendedName>
    <alternativeName>
        <fullName evidence="7">eIF2B GDP-GTP exchange factor subunit gamma</fullName>
    </alternativeName>
</protein>
<evidence type="ECO:0000256" key="8">
    <source>
        <dbReference type="ARBA" id="ARBA00045373"/>
    </source>
</evidence>
<sequence>MEEESPCSSFTAVIMAGGNSNNFSFLTDTVPKPLIKLSGKSILHHLLHNLLSAGFKELAIVTNKQAYSQVEEHAKHCVSLLNEELSVQPSVSVYPVEDQGTTDILNGLSSSVAGDFVVVPCDLYGPFDFRTFVNEHSRSARLCTIALLDPTHGAGSTGATSMNVCLGGNDYEDWSYKYKVVTTLNEHNGRILGLVQQVALDNGDPYELYKWHFSRNQKCILRRNLVDLHVYAFSRLVFDVTSNEQLLNSSIRVGCLLSLLVPTIKHSPCSLFIGPHSTDRTWKLSDADDDEHKVHYFVASGDNFKCCRINSVDTLYWANMQLCRKGVKKGKVSIKNAVLGNVDLNDTSEIKNSVIGECGVFEISSK</sequence>
<name>J4DNK1_THEOR</name>
<keyword evidence="5" id="KW-0648">Protein biosynthesis</keyword>
<evidence type="ECO:0000256" key="5">
    <source>
        <dbReference type="ARBA" id="ARBA00022917"/>
    </source>
</evidence>
<dbReference type="PANTHER" id="PTHR45989:SF1">
    <property type="entry name" value="TRANSLATION INITIATION FACTOR EIF-2B SUBUNIT GAMMA"/>
    <property type="match status" value="1"/>
</dbReference>
<keyword evidence="3" id="KW-0963">Cytoplasm</keyword>
<comment type="similarity">
    <text evidence="2">Belongs to the eIF-2B gamma/epsilon subunits family.</text>
</comment>
<dbReference type="GO" id="GO:0005851">
    <property type="term" value="C:eukaryotic translation initiation factor 2B complex"/>
    <property type="evidence" value="ECO:0007669"/>
    <property type="project" value="TreeGrafter"/>
</dbReference>
<comment type="subcellular location">
    <subcellularLocation>
        <location evidence="1">Cytoplasm</location>
        <location evidence="1">Cytosol</location>
    </subcellularLocation>
</comment>
<keyword evidence="4" id="KW-0396">Initiation factor</keyword>
<evidence type="ECO:0000256" key="6">
    <source>
        <dbReference type="ARBA" id="ARBA00044196"/>
    </source>
</evidence>
<dbReference type="GO" id="GO:0005085">
    <property type="term" value="F:guanyl-nucleotide exchange factor activity"/>
    <property type="evidence" value="ECO:0007669"/>
    <property type="project" value="TreeGrafter"/>
</dbReference>
<evidence type="ECO:0000256" key="4">
    <source>
        <dbReference type="ARBA" id="ARBA00022540"/>
    </source>
</evidence>
<dbReference type="InterPro" id="IPR051960">
    <property type="entry name" value="eIF2B_gamma"/>
</dbReference>
<dbReference type="GeneID" id="20714074"/>
<dbReference type="GO" id="GO:0003743">
    <property type="term" value="F:translation initiation factor activity"/>
    <property type="evidence" value="ECO:0007669"/>
    <property type="project" value="UniProtKB-KW"/>
</dbReference>
<dbReference type="SUPFAM" id="SSF53448">
    <property type="entry name" value="Nucleotide-diphospho-sugar transferases"/>
    <property type="match status" value="1"/>
</dbReference>
<dbReference type="GO" id="GO:0005829">
    <property type="term" value="C:cytosol"/>
    <property type="evidence" value="ECO:0007669"/>
    <property type="project" value="UniProtKB-SubCell"/>
</dbReference>
<dbReference type="RefSeq" id="XP_009689400.1">
    <property type="nucleotide sequence ID" value="XM_009691105.1"/>
</dbReference>
<gene>
    <name evidence="11" type="ORF">TOT_010001275</name>
</gene>
<dbReference type="AlphaFoldDB" id="J4DNK1"/>
<dbReference type="VEuPathDB" id="PiroplasmaDB:TOT_010001275"/>
<dbReference type="EMBL" id="AP011946">
    <property type="protein sequence ID" value="BAM39099.1"/>
    <property type="molecule type" value="Genomic_DNA"/>
</dbReference>
<keyword evidence="12" id="KW-1185">Reference proteome</keyword>
<dbReference type="STRING" id="869250.J4DNK1"/>
<comment type="function">
    <text evidence="8">Acts as a component of the translation initiation factor 2B (eIF2B) complex, which catalyzes the exchange of GDP for GTP on the eukaryotic initiation factor 2 (eIF2) complex gamma subunit. Its guanine nucleotide exchange factor activity is repressed when bound to eIF2 complex phosphorylated on the alpha subunit, thereby limiting the amount of methionyl-initiator methionine tRNA available to the ribosome and consequently global translation is repressed.</text>
</comment>
<evidence type="ECO:0000256" key="1">
    <source>
        <dbReference type="ARBA" id="ARBA00004514"/>
    </source>
</evidence>
<dbReference type="PANTHER" id="PTHR45989">
    <property type="entry name" value="TRANSLATION INITIATION FACTOR EIF-2B SUBUNIT GAMMA"/>
    <property type="match status" value="1"/>
</dbReference>
<dbReference type="OMA" id="YSANIKC"/>
<dbReference type="KEGG" id="tot:TOT_010001275"/>